<feature type="transmembrane region" description="Helical" evidence="5">
    <location>
        <begin position="90"/>
        <end position="110"/>
    </location>
</feature>
<name>A0ABU6MH26_9BACI</name>
<comment type="subcellular location">
    <subcellularLocation>
        <location evidence="1">Membrane</location>
        <topology evidence="1">Multi-pass membrane protein</topology>
    </subcellularLocation>
</comment>
<keyword evidence="4 5" id="KW-0472">Membrane</keyword>
<proteinExistence type="predicted"/>
<dbReference type="PANTHER" id="PTHR12714:SF9">
    <property type="entry name" value="PROTEIN-S-ISOPRENYLCYSTEINE O-METHYLTRANSFERASE"/>
    <property type="match status" value="1"/>
</dbReference>
<evidence type="ECO:0000256" key="4">
    <source>
        <dbReference type="ARBA" id="ARBA00023136"/>
    </source>
</evidence>
<evidence type="ECO:0000256" key="2">
    <source>
        <dbReference type="ARBA" id="ARBA00022692"/>
    </source>
</evidence>
<evidence type="ECO:0000256" key="1">
    <source>
        <dbReference type="ARBA" id="ARBA00004141"/>
    </source>
</evidence>
<keyword evidence="3 5" id="KW-1133">Transmembrane helix</keyword>
<evidence type="ECO:0000256" key="5">
    <source>
        <dbReference type="SAM" id="Phobius"/>
    </source>
</evidence>
<dbReference type="PANTHER" id="PTHR12714">
    <property type="entry name" value="PROTEIN-S ISOPRENYLCYSTEINE O-METHYLTRANSFERASE"/>
    <property type="match status" value="1"/>
</dbReference>
<sequence>MLENPVKNIKHKERSALFPNVFPNTLSTIIFYVLTYGMLFMELNVIFRRRKGAEKKDRGSLRVMLITIFLAFFVMNFLLRNGFGLLPHNYHWISYIGFAIVIAGLTFRWYSIAVLGKYFTGVVMIQEGHKIIKKGPYKILRHPSYTGGIIAFLGVAIATNDWITLLVFLIALWVSYGYRMIIEEPALIEQFGDEYRNYQKETWRIVPFVY</sequence>
<gene>
    <name evidence="6" type="ORF">P4T90_10970</name>
</gene>
<evidence type="ECO:0000256" key="3">
    <source>
        <dbReference type="ARBA" id="ARBA00022989"/>
    </source>
</evidence>
<dbReference type="Proteomes" id="UP001341444">
    <property type="component" value="Unassembled WGS sequence"/>
</dbReference>
<feature type="transmembrane region" description="Helical" evidence="5">
    <location>
        <begin position="29"/>
        <end position="47"/>
    </location>
</feature>
<keyword evidence="2 5" id="KW-0812">Transmembrane</keyword>
<keyword evidence="7" id="KW-1185">Reference proteome</keyword>
<evidence type="ECO:0000313" key="6">
    <source>
        <dbReference type="EMBL" id="MED1203594.1"/>
    </source>
</evidence>
<dbReference type="InterPro" id="IPR007269">
    <property type="entry name" value="ICMT_MeTrfase"/>
</dbReference>
<reference evidence="6 7" key="1">
    <citation type="submission" date="2023-03" db="EMBL/GenBank/DDBJ databases">
        <title>Bacillus Genome Sequencing.</title>
        <authorList>
            <person name="Dunlap C."/>
        </authorList>
    </citation>
    <scope>NUCLEOTIDE SEQUENCE [LARGE SCALE GENOMIC DNA]</scope>
    <source>
        <strain evidence="6 7">B-23453</strain>
    </source>
</reference>
<feature type="transmembrane region" description="Helical" evidence="5">
    <location>
        <begin position="59"/>
        <end position="78"/>
    </location>
</feature>
<protein>
    <submittedName>
        <fullName evidence="6">Isoprenylcysteine carboxylmethyltransferase family protein</fullName>
    </submittedName>
</protein>
<dbReference type="EMBL" id="JARMAB010000013">
    <property type="protein sequence ID" value="MED1203594.1"/>
    <property type="molecule type" value="Genomic_DNA"/>
</dbReference>
<dbReference type="RefSeq" id="WP_157090825.1">
    <property type="nucleotide sequence ID" value="NZ_JARMAB010000013.1"/>
</dbReference>
<evidence type="ECO:0000313" key="7">
    <source>
        <dbReference type="Proteomes" id="UP001341444"/>
    </source>
</evidence>
<accession>A0ABU6MH26</accession>
<comment type="caution">
    <text evidence="6">The sequence shown here is derived from an EMBL/GenBank/DDBJ whole genome shotgun (WGS) entry which is preliminary data.</text>
</comment>
<dbReference type="Gene3D" id="1.20.120.1630">
    <property type="match status" value="1"/>
</dbReference>
<dbReference type="Pfam" id="PF04140">
    <property type="entry name" value="ICMT"/>
    <property type="match status" value="1"/>
</dbReference>
<organism evidence="6 7">
    <name type="scientific">Heyndrickxia acidicola</name>
    <dbReference type="NCBI Taxonomy" id="209389"/>
    <lineage>
        <taxon>Bacteria</taxon>
        <taxon>Bacillati</taxon>
        <taxon>Bacillota</taxon>
        <taxon>Bacilli</taxon>
        <taxon>Bacillales</taxon>
        <taxon>Bacillaceae</taxon>
        <taxon>Heyndrickxia</taxon>
    </lineage>
</organism>